<comment type="caution">
    <text evidence="10">The sequence shown here is derived from an EMBL/GenBank/DDBJ whole genome shotgun (WGS) entry which is preliminary data.</text>
</comment>
<evidence type="ECO:0000313" key="10">
    <source>
        <dbReference type="EMBL" id="RXR05271.1"/>
    </source>
</evidence>
<feature type="transmembrane region" description="Helical" evidence="7">
    <location>
        <begin position="244"/>
        <end position="270"/>
    </location>
</feature>
<dbReference type="AlphaFoldDB" id="A0A4Q1JU94"/>
<dbReference type="Proteomes" id="UP000289784">
    <property type="component" value="Unassembled WGS sequence"/>
</dbReference>
<gene>
    <name evidence="10" type="ORF">EPA99_11040</name>
</gene>
<dbReference type="CDD" id="cd06171">
    <property type="entry name" value="Sigma70_r4"/>
    <property type="match status" value="1"/>
</dbReference>
<dbReference type="PANTHER" id="PTHR43133">
    <property type="entry name" value="RNA POLYMERASE ECF-TYPE SIGMA FACTO"/>
    <property type="match status" value="1"/>
</dbReference>
<evidence type="ECO:0000256" key="3">
    <source>
        <dbReference type="ARBA" id="ARBA00023082"/>
    </source>
</evidence>
<dbReference type="EMBL" id="SAWZ01000005">
    <property type="protein sequence ID" value="RXR05271.1"/>
    <property type="molecule type" value="Genomic_DNA"/>
</dbReference>
<dbReference type="PANTHER" id="PTHR43133:SF25">
    <property type="entry name" value="RNA POLYMERASE SIGMA FACTOR RFAY-RELATED"/>
    <property type="match status" value="1"/>
</dbReference>
<feature type="transmembrane region" description="Helical" evidence="7">
    <location>
        <begin position="291"/>
        <end position="310"/>
    </location>
</feature>
<dbReference type="InterPro" id="IPR013325">
    <property type="entry name" value="RNA_pol_sigma_r2"/>
</dbReference>
<dbReference type="Pfam" id="PF08281">
    <property type="entry name" value="Sigma70_r4_2"/>
    <property type="match status" value="1"/>
</dbReference>
<evidence type="ECO:0000256" key="6">
    <source>
        <dbReference type="RuleBase" id="RU000716"/>
    </source>
</evidence>
<dbReference type="Pfam" id="PF04542">
    <property type="entry name" value="Sigma70_r2"/>
    <property type="match status" value="1"/>
</dbReference>
<proteinExistence type="inferred from homology"/>
<comment type="similarity">
    <text evidence="1 6">Belongs to the sigma-70 factor family. ECF subfamily.</text>
</comment>
<feature type="transmembrane region" description="Helical" evidence="7">
    <location>
        <begin position="316"/>
        <end position="335"/>
    </location>
</feature>
<evidence type="ECO:0000256" key="2">
    <source>
        <dbReference type="ARBA" id="ARBA00023015"/>
    </source>
</evidence>
<keyword evidence="2 6" id="KW-0805">Transcription regulation</keyword>
<dbReference type="GO" id="GO:0016987">
    <property type="term" value="F:sigma factor activity"/>
    <property type="evidence" value="ECO:0007669"/>
    <property type="project" value="UniProtKB-KW"/>
</dbReference>
<evidence type="ECO:0000313" key="11">
    <source>
        <dbReference type="Proteomes" id="UP000289784"/>
    </source>
</evidence>
<dbReference type="PROSITE" id="PS01063">
    <property type="entry name" value="SIGMA70_ECF"/>
    <property type="match status" value="1"/>
</dbReference>
<feature type="transmembrane region" description="Helical" evidence="7">
    <location>
        <begin position="361"/>
        <end position="388"/>
    </location>
</feature>
<dbReference type="SUPFAM" id="SSF88946">
    <property type="entry name" value="Sigma2 domain of RNA polymerase sigma factors"/>
    <property type="match status" value="1"/>
</dbReference>
<keyword evidence="4 6" id="KW-0238">DNA-binding</keyword>
<dbReference type="Gene3D" id="1.10.1740.10">
    <property type="match status" value="1"/>
</dbReference>
<keyword evidence="7" id="KW-1133">Transmembrane helix</keyword>
<organism evidence="10 11">
    <name type="scientific">Pseudoxanthomonas composti</name>
    <dbReference type="NCBI Taxonomy" id="2137479"/>
    <lineage>
        <taxon>Bacteria</taxon>
        <taxon>Pseudomonadati</taxon>
        <taxon>Pseudomonadota</taxon>
        <taxon>Gammaproteobacteria</taxon>
        <taxon>Lysobacterales</taxon>
        <taxon>Lysobacteraceae</taxon>
        <taxon>Pseudoxanthomonas</taxon>
    </lineage>
</organism>
<dbReference type="InterPro" id="IPR013249">
    <property type="entry name" value="RNA_pol_sigma70_r4_t2"/>
</dbReference>
<feature type="domain" description="RNA polymerase sigma factor 70 region 4 type 2" evidence="9">
    <location>
        <begin position="138"/>
        <end position="187"/>
    </location>
</feature>
<evidence type="ECO:0000259" key="8">
    <source>
        <dbReference type="Pfam" id="PF04542"/>
    </source>
</evidence>
<dbReference type="InterPro" id="IPR000838">
    <property type="entry name" value="RNA_pol_sigma70_ECF_CS"/>
</dbReference>
<keyword evidence="3 6" id="KW-0731">Sigma factor</keyword>
<sequence>MTATALLPDARQDLDAALHLDLSAAAGGDGLAYGRVVATCQNTVTAIALAITRDVQASEDIAQEAFLRAWQQLSRLHNHASFLPWLRQITRNLARDWLRSQRGRPMTGEVAEIAIGMAADPAPEPAQRLVALEEERAATEIISSLPEDSRETLLLFYREGQSSQQVAQLLGISDAAVRKRLSRAREAVREELLQRFGRFARGSAPSTAFTATLVGVLGLAAKPAAAAGVEAAAVSVGGGLLGKWLVGSAAAGAGALAGGLLSGGLTAWLMRGVLFRFTETQAERRMVWRAYCRYLAIGIGCVLVGTLVALTTTSAWALAATLVAGIGIVTCEQLGPLRRVMQPLIARDTARDRQGARRRQMAYRLSFGMTGTVLSNFALVVMVLPLILQRL</sequence>
<dbReference type="SUPFAM" id="SSF88659">
    <property type="entry name" value="Sigma3 and sigma4 domains of RNA polymerase sigma factors"/>
    <property type="match status" value="1"/>
</dbReference>
<dbReference type="InterPro" id="IPR014284">
    <property type="entry name" value="RNA_pol_sigma-70_dom"/>
</dbReference>
<dbReference type="NCBIfam" id="TIGR02937">
    <property type="entry name" value="sigma70-ECF"/>
    <property type="match status" value="1"/>
</dbReference>
<dbReference type="InterPro" id="IPR039425">
    <property type="entry name" value="RNA_pol_sigma-70-like"/>
</dbReference>
<dbReference type="Gene3D" id="1.10.10.10">
    <property type="entry name" value="Winged helix-like DNA-binding domain superfamily/Winged helix DNA-binding domain"/>
    <property type="match status" value="1"/>
</dbReference>
<dbReference type="GO" id="GO:0006352">
    <property type="term" value="P:DNA-templated transcription initiation"/>
    <property type="evidence" value="ECO:0007669"/>
    <property type="project" value="InterPro"/>
</dbReference>
<evidence type="ECO:0000256" key="7">
    <source>
        <dbReference type="SAM" id="Phobius"/>
    </source>
</evidence>
<reference evidence="10 11" key="1">
    <citation type="submission" date="2019-01" db="EMBL/GenBank/DDBJ databases">
        <title>Pseudoxanthomonas composti sp. nov., isolated from compost.</title>
        <authorList>
            <person name="Yang G."/>
        </authorList>
    </citation>
    <scope>NUCLEOTIDE SEQUENCE [LARGE SCALE GENOMIC DNA]</scope>
    <source>
        <strain evidence="10 11">GSS15</strain>
    </source>
</reference>
<dbReference type="InterPro" id="IPR036388">
    <property type="entry name" value="WH-like_DNA-bd_sf"/>
</dbReference>
<keyword evidence="7" id="KW-0472">Membrane</keyword>
<dbReference type="OrthoDB" id="5757196at2"/>
<keyword evidence="11" id="KW-1185">Reference proteome</keyword>
<accession>A0A4Q1JU94</accession>
<evidence type="ECO:0000256" key="4">
    <source>
        <dbReference type="ARBA" id="ARBA00023125"/>
    </source>
</evidence>
<evidence type="ECO:0000259" key="9">
    <source>
        <dbReference type="Pfam" id="PF08281"/>
    </source>
</evidence>
<evidence type="ECO:0000256" key="5">
    <source>
        <dbReference type="ARBA" id="ARBA00023163"/>
    </source>
</evidence>
<keyword evidence="7" id="KW-0812">Transmembrane</keyword>
<dbReference type="GO" id="GO:0003677">
    <property type="term" value="F:DNA binding"/>
    <property type="evidence" value="ECO:0007669"/>
    <property type="project" value="UniProtKB-KW"/>
</dbReference>
<feature type="domain" description="RNA polymerase sigma-70 region 2" evidence="8">
    <location>
        <begin position="37"/>
        <end position="102"/>
    </location>
</feature>
<protein>
    <recommendedName>
        <fullName evidence="6">RNA polymerase sigma factor</fullName>
    </recommendedName>
</protein>
<evidence type="ECO:0000256" key="1">
    <source>
        <dbReference type="ARBA" id="ARBA00010641"/>
    </source>
</evidence>
<name>A0A4Q1JU94_9GAMM</name>
<keyword evidence="5 6" id="KW-0804">Transcription</keyword>
<dbReference type="InterPro" id="IPR013324">
    <property type="entry name" value="RNA_pol_sigma_r3/r4-like"/>
</dbReference>
<dbReference type="RefSeq" id="WP_129471275.1">
    <property type="nucleotide sequence ID" value="NZ_SAWZ01000005.1"/>
</dbReference>
<dbReference type="InterPro" id="IPR007627">
    <property type="entry name" value="RNA_pol_sigma70_r2"/>
</dbReference>